<keyword evidence="2" id="KW-0479">Metal-binding</keyword>
<dbReference type="Gene3D" id="3.40.50.10310">
    <property type="entry name" value="Creatininase"/>
    <property type="match status" value="1"/>
</dbReference>
<dbReference type="OrthoDB" id="9801445at2"/>
<comment type="cofactor">
    <cofactor evidence="1">
        <name>Zn(2+)</name>
        <dbReference type="ChEBI" id="CHEBI:29105"/>
    </cofactor>
</comment>
<dbReference type="AlphaFoldDB" id="A0A0F5PXW3"/>
<evidence type="ECO:0000256" key="3">
    <source>
        <dbReference type="ARBA" id="ARBA00022801"/>
    </source>
</evidence>
<dbReference type="Proteomes" id="UP000033519">
    <property type="component" value="Unassembled WGS sequence"/>
</dbReference>
<dbReference type="GO" id="GO:0046872">
    <property type="term" value="F:metal ion binding"/>
    <property type="evidence" value="ECO:0007669"/>
    <property type="project" value="UniProtKB-KW"/>
</dbReference>
<name>A0A0F5PXW3_9HYPH</name>
<evidence type="ECO:0000313" key="7">
    <source>
        <dbReference type="EMBL" id="SFD15737.1"/>
    </source>
</evidence>
<dbReference type="EMBL" id="LAPV01000090">
    <property type="protein sequence ID" value="KKC33512.1"/>
    <property type="molecule type" value="Genomic_DNA"/>
</dbReference>
<dbReference type="STRING" id="728005.SAMN04488059_12445"/>
<dbReference type="SUPFAM" id="SSF102215">
    <property type="entry name" value="Creatininase"/>
    <property type="match status" value="1"/>
</dbReference>
<comment type="similarity">
    <text evidence="5">Belongs to the creatininase superfamily.</text>
</comment>
<evidence type="ECO:0000256" key="5">
    <source>
        <dbReference type="ARBA" id="ARBA00024029"/>
    </source>
</evidence>
<dbReference type="PATRIC" id="fig|728005.3.peg.4369"/>
<protein>
    <submittedName>
        <fullName evidence="6">Creatininase</fullName>
    </submittedName>
    <submittedName>
        <fullName evidence="7">Creatinine amidohydrolase</fullName>
    </submittedName>
</protein>
<dbReference type="RefSeq" id="WP_046170527.1">
    <property type="nucleotide sequence ID" value="NZ_FOMB01000024.1"/>
</dbReference>
<keyword evidence="8" id="KW-1185">Reference proteome</keyword>
<evidence type="ECO:0000313" key="8">
    <source>
        <dbReference type="Proteomes" id="UP000033519"/>
    </source>
</evidence>
<accession>A0A0F5PXW3</accession>
<evidence type="ECO:0000313" key="9">
    <source>
        <dbReference type="Proteomes" id="UP000182258"/>
    </source>
</evidence>
<keyword evidence="3 7" id="KW-0378">Hydrolase</keyword>
<dbReference type="PANTHER" id="PTHR35005:SF1">
    <property type="entry name" value="2-AMINO-5-FORMYLAMINO-6-RIBOSYLAMINOPYRIMIDIN-4(3H)-ONE 5'-MONOPHOSPHATE DEFORMYLASE"/>
    <property type="match status" value="1"/>
</dbReference>
<dbReference type="GO" id="GO:0016811">
    <property type="term" value="F:hydrolase activity, acting on carbon-nitrogen (but not peptide) bonds, in linear amides"/>
    <property type="evidence" value="ECO:0007669"/>
    <property type="project" value="TreeGrafter"/>
</dbReference>
<reference evidence="7 9" key="2">
    <citation type="submission" date="2016-10" db="EMBL/GenBank/DDBJ databases">
        <authorList>
            <person name="de Groot N.N."/>
        </authorList>
    </citation>
    <scope>NUCLEOTIDE SEQUENCE [LARGE SCALE GENOMIC DNA]</scope>
    <source>
        <strain evidence="7 9">CGMCC 1.10210</strain>
    </source>
</reference>
<dbReference type="InterPro" id="IPR003785">
    <property type="entry name" value="Creatininase/forma_Hydrolase"/>
</dbReference>
<organism evidence="7 9">
    <name type="scientific">Devosia psychrophila</name>
    <dbReference type="NCBI Taxonomy" id="728005"/>
    <lineage>
        <taxon>Bacteria</taxon>
        <taxon>Pseudomonadati</taxon>
        <taxon>Pseudomonadota</taxon>
        <taxon>Alphaproteobacteria</taxon>
        <taxon>Hyphomicrobiales</taxon>
        <taxon>Devosiaceae</taxon>
        <taxon>Devosia</taxon>
    </lineage>
</organism>
<evidence type="ECO:0000256" key="2">
    <source>
        <dbReference type="ARBA" id="ARBA00022723"/>
    </source>
</evidence>
<evidence type="ECO:0000256" key="4">
    <source>
        <dbReference type="ARBA" id="ARBA00022833"/>
    </source>
</evidence>
<dbReference type="EMBL" id="FOMB01000024">
    <property type="protein sequence ID" value="SFD15737.1"/>
    <property type="molecule type" value="Genomic_DNA"/>
</dbReference>
<dbReference type="InterPro" id="IPR024087">
    <property type="entry name" value="Creatininase-like_sf"/>
</dbReference>
<reference evidence="6 8" key="1">
    <citation type="submission" date="2015-03" db="EMBL/GenBank/DDBJ databases">
        <authorList>
            <person name="Lepp D."/>
            <person name="Hassan Y.I."/>
            <person name="Li X.-Z."/>
            <person name="Zhou T."/>
        </authorList>
    </citation>
    <scope>NUCLEOTIDE SEQUENCE [LARGE SCALE GENOMIC DNA]</scope>
    <source>
        <strain evidence="6 8">Cr7-05</strain>
    </source>
</reference>
<keyword evidence="4" id="KW-0862">Zinc</keyword>
<evidence type="ECO:0000313" key="6">
    <source>
        <dbReference type="EMBL" id="KKC33512.1"/>
    </source>
</evidence>
<sequence>MKISEMNWFQVERYLTSDDRAIVPLGSTEQHAYLSNSVDSILAEKVAVEAAEPLGVPVFPVLAFGITPYFANYPGSISLRMDTYARIITDVLDSLATTGFRRILFVNGHGGNSPGQTAALEWLNGHADCRIRWHNWWSAPQTMGKVQAIDPVASHASWMENFPWTRLPNIGMPSEQKPMADLDKLKTVGSEGAKAMLGDGNFGGYYQRPDDEMAAIWDMAIAETRGLIEDGWAK</sequence>
<evidence type="ECO:0000256" key="1">
    <source>
        <dbReference type="ARBA" id="ARBA00001947"/>
    </source>
</evidence>
<dbReference type="Proteomes" id="UP000182258">
    <property type="component" value="Unassembled WGS sequence"/>
</dbReference>
<dbReference type="Pfam" id="PF02633">
    <property type="entry name" value="Creatininase"/>
    <property type="match status" value="1"/>
</dbReference>
<proteinExistence type="inferred from homology"/>
<dbReference type="PANTHER" id="PTHR35005">
    <property type="entry name" value="3-DEHYDRO-SCYLLO-INOSOSE HYDROLASE"/>
    <property type="match status" value="1"/>
</dbReference>
<dbReference type="GO" id="GO:0009231">
    <property type="term" value="P:riboflavin biosynthetic process"/>
    <property type="evidence" value="ECO:0007669"/>
    <property type="project" value="TreeGrafter"/>
</dbReference>
<gene>
    <name evidence="7" type="ORF">SAMN04488059_12445</name>
    <name evidence="6" type="ORF">WH91_08275</name>
</gene>